<keyword evidence="1" id="KW-0732">Signal</keyword>
<protein>
    <recommendedName>
        <fullName evidence="2">MD-2-related lipid-recognition domain-containing protein</fullName>
    </recommendedName>
</protein>
<accession>A0A1Y3ED37</accession>
<evidence type="ECO:0000256" key="1">
    <source>
        <dbReference type="ARBA" id="ARBA00022729"/>
    </source>
</evidence>
<comment type="caution">
    <text evidence="3">The sequence shown here is derived from an EMBL/GenBank/DDBJ whole genome shotgun (WGS) entry which is preliminary data.</text>
</comment>
<name>A0A1Y3ED37_9BILA</name>
<dbReference type="Gene3D" id="2.70.220.10">
    <property type="entry name" value="Ganglioside GM2 activator"/>
    <property type="match status" value="1"/>
</dbReference>
<dbReference type="GO" id="GO:0006689">
    <property type="term" value="P:ganglioside catabolic process"/>
    <property type="evidence" value="ECO:0007669"/>
    <property type="project" value="InterPro"/>
</dbReference>
<organism evidence="3 4">
    <name type="scientific">Trichinella nativa</name>
    <dbReference type="NCBI Taxonomy" id="6335"/>
    <lineage>
        <taxon>Eukaryota</taxon>
        <taxon>Metazoa</taxon>
        <taxon>Ecdysozoa</taxon>
        <taxon>Nematoda</taxon>
        <taxon>Enoplea</taxon>
        <taxon>Dorylaimia</taxon>
        <taxon>Trichinellida</taxon>
        <taxon>Trichinellidae</taxon>
        <taxon>Trichinella</taxon>
    </lineage>
</organism>
<proteinExistence type="predicted"/>
<dbReference type="PANTHER" id="PTHR17357">
    <property type="entry name" value="GM2 GANGLIOSIDE ACTIVATOR PROTEIN"/>
    <property type="match status" value="1"/>
</dbReference>
<feature type="domain" description="MD-2-related lipid-recognition" evidence="2">
    <location>
        <begin position="116"/>
        <end position="256"/>
    </location>
</feature>
<dbReference type="GO" id="GO:0008047">
    <property type="term" value="F:enzyme activator activity"/>
    <property type="evidence" value="ECO:0007669"/>
    <property type="project" value="InterPro"/>
</dbReference>
<sequence length="263" mass="30551">MQVLLKLDVFINSAKIKQKKKAQSCVVRTDGWFVRNYRAYLLFMMMKGIFIKGLKRLFKKYACKVVHQIEESKLWKINNFKISTKECLALMLFGSLVLMMVMGFDNKPALSTSSHAYDCGNENRIIRLYSFRLGPMPLVFPDVLQMHIDLEIMDKIPNQVDAHVRVEKQVTKTIWVRVPCMLQFGSCDYYRIDACLLTEEMFGCPIEIGRHNHTETYLLDSPETFNPNSLRGNYRTLVEINNSDTGEPLACFNFIYSINGSRW</sequence>
<dbReference type="InterPro" id="IPR028996">
    <property type="entry name" value="GM2-AP"/>
</dbReference>
<dbReference type="InterPro" id="IPR036846">
    <property type="entry name" value="GM2-AP_sf"/>
</dbReference>
<dbReference type="GO" id="GO:0005319">
    <property type="term" value="F:lipid transporter activity"/>
    <property type="evidence" value="ECO:0007669"/>
    <property type="project" value="TreeGrafter"/>
</dbReference>
<dbReference type="SUPFAM" id="SSF63707">
    <property type="entry name" value="Ganglioside M2 (gm2) activator"/>
    <property type="match status" value="1"/>
</dbReference>
<dbReference type="PANTHER" id="PTHR17357:SF0">
    <property type="entry name" value="GANGLIOSIDE GM2 ACTIVATOR"/>
    <property type="match status" value="1"/>
</dbReference>
<gene>
    <name evidence="3" type="ORF">D917_02656</name>
</gene>
<dbReference type="SMART" id="SM00737">
    <property type="entry name" value="ML"/>
    <property type="match status" value="1"/>
</dbReference>
<evidence type="ECO:0000259" key="2">
    <source>
        <dbReference type="SMART" id="SM00737"/>
    </source>
</evidence>
<dbReference type="Proteomes" id="UP000243006">
    <property type="component" value="Unassembled WGS sequence"/>
</dbReference>
<evidence type="ECO:0000313" key="4">
    <source>
        <dbReference type="Proteomes" id="UP000243006"/>
    </source>
</evidence>
<dbReference type="AlphaFoldDB" id="A0A1Y3ED37"/>
<reference evidence="3 4" key="1">
    <citation type="submission" date="2015-04" db="EMBL/GenBank/DDBJ databases">
        <title>Draft genome of the roundworm Trichinella nativa.</title>
        <authorList>
            <person name="Mitreva M."/>
        </authorList>
    </citation>
    <scope>NUCLEOTIDE SEQUENCE [LARGE SCALE GENOMIC DNA]</scope>
    <source>
        <strain evidence="3 4">ISS45</strain>
    </source>
</reference>
<dbReference type="GO" id="GO:0009898">
    <property type="term" value="C:cytoplasmic side of plasma membrane"/>
    <property type="evidence" value="ECO:0007669"/>
    <property type="project" value="TreeGrafter"/>
</dbReference>
<dbReference type="EMBL" id="LVZM01016276">
    <property type="protein sequence ID" value="OUC42895.1"/>
    <property type="molecule type" value="Genomic_DNA"/>
</dbReference>
<evidence type="ECO:0000313" key="3">
    <source>
        <dbReference type="EMBL" id="OUC42895.1"/>
    </source>
</evidence>
<dbReference type="Pfam" id="PF02221">
    <property type="entry name" value="E1_DerP2_DerF2"/>
    <property type="match status" value="1"/>
</dbReference>
<dbReference type="InterPro" id="IPR003172">
    <property type="entry name" value="ML_dom"/>
</dbReference>